<proteinExistence type="predicted"/>
<accession>A0A921NVL9</accession>
<dbReference type="Gene3D" id="1.10.101.10">
    <property type="entry name" value="PGBD-like superfamily/PGBD"/>
    <property type="match status" value="1"/>
</dbReference>
<evidence type="ECO:0000256" key="1">
    <source>
        <dbReference type="SAM" id="MobiDB-lite"/>
    </source>
</evidence>
<dbReference type="Proteomes" id="UP000698242">
    <property type="component" value="Unassembled WGS sequence"/>
</dbReference>
<evidence type="ECO:0000313" key="3">
    <source>
        <dbReference type="EMBL" id="KAF0676136.1"/>
    </source>
</evidence>
<evidence type="ECO:0000313" key="4">
    <source>
        <dbReference type="Proteomes" id="UP000698242"/>
    </source>
</evidence>
<dbReference type="InterPro" id="IPR036366">
    <property type="entry name" value="PGBDSf"/>
</dbReference>
<evidence type="ECO:0000259" key="2">
    <source>
        <dbReference type="Pfam" id="PF01471"/>
    </source>
</evidence>
<gene>
    <name evidence="3" type="ORF">PMES_01455</name>
</gene>
<dbReference type="InterPro" id="IPR002477">
    <property type="entry name" value="Peptidoglycan-bd-like"/>
</dbReference>
<dbReference type="EMBL" id="APKE01000016">
    <property type="protein sequence ID" value="KAF0676136.1"/>
    <property type="molecule type" value="Genomic_DNA"/>
</dbReference>
<sequence>MAFTKTRQPEDRDTARGHAAKALLLAALLLAALLLASCAPSPPPVSRFAEPELVVRRSAPPSDAPKSGECRARDDTPARVETVTEHLRVPERRDADGTVLSPAGYRTVTHQRIVEDRASIWFETPCPEVMTRAFIISLQRALKVRGLYAQAPSGTLDAPTRAAIRRFQAEQGLDSGVLSIAAAKRLGLVRYSRAEALRTGGSGT</sequence>
<protein>
    <submittedName>
        <fullName evidence="3">Peptidoglycan binding domain containing protein</fullName>
    </submittedName>
</protein>
<dbReference type="AlphaFoldDB" id="A0A921NVL9"/>
<feature type="domain" description="Peptidoglycan binding-like" evidence="2">
    <location>
        <begin position="134"/>
        <end position="178"/>
    </location>
</feature>
<organism evidence="3 4">
    <name type="scientific">Profundibacterium mesophilum KAUST100406-0324</name>
    <dbReference type="NCBI Taxonomy" id="1037889"/>
    <lineage>
        <taxon>Bacteria</taxon>
        <taxon>Pseudomonadati</taxon>
        <taxon>Pseudomonadota</taxon>
        <taxon>Alphaproteobacteria</taxon>
        <taxon>Rhodobacterales</taxon>
        <taxon>Roseobacteraceae</taxon>
        <taxon>Profundibacterium</taxon>
    </lineage>
</organism>
<dbReference type="SUPFAM" id="SSF47090">
    <property type="entry name" value="PGBD-like"/>
    <property type="match status" value="1"/>
</dbReference>
<reference evidence="3" key="1">
    <citation type="submission" date="2013-03" db="EMBL/GenBank/DDBJ databases">
        <title>Genome Sequence of the Profundibacterium mesophilum strain KAUST100406-0324T from Red Sea, a novel genus in the family Rhodobacteraceae.</title>
        <authorList>
            <person name="Essack M."/>
            <person name="Alam I."/>
            <person name="Lafi F."/>
            <person name="Alawi W."/>
            <person name="Kamanu F."/>
            <person name="Al-Suwailem A."/>
            <person name="Lee O.O."/>
            <person name="Xu Y."/>
            <person name="Bajic V."/>
            <person name="Qian P.-Y."/>
            <person name="Archer J."/>
        </authorList>
    </citation>
    <scope>NUCLEOTIDE SEQUENCE</scope>
    <source>
        <strain evidence="3">KAUST100406-0324</strain>
    </source>
</reference>
<comment type="caution">
    <text evidence="3">The sequence shown here is derived from an EMBL/GenBank/DDBJ whole genome shotgun (WGS) entry which is preliminary data.</text>
</comment>
<keyword evidence="4" id="KW-1185">Reference proteome</keyword>
<dbReference type="Pfam" id="PF01471">
    <property type="entry name" value="PG_binding_1"/>
    <property type="match status" value="1"/>
</dbReference>
<dbReference type="InterPro" id="IPR036365">
    <property type="entry name" value="PGBD-like_sf"/>
</dbReference>
<name>A0A921NVL9_9RHOB</name>
<feature type="compositionally biased region" description="Basic and acidic residues" evidence="1">
    <location>
        <begin position="66"/>
        <end position="77"/>
    </location>
</feature>
<dbReference type="RefSeq" id="WP_236549732.1">
    <property type="nucleotide sequence ID" value="NZ_APKE01000016.1"/>
</dbReference>
<feature type="region of interest" description="Disordered" evidence="1">
    <location>
        <begin position="56"/>
        <end position="77"/>
    </location>
</feature>